<keyword evidence="3" id="KW-0862">Zinc</keyword>
<feature type="region of interest" description="Disordered" evidence="5">
    <location>
        <begin position="1"/>
        <end position="27"/>
    </location>
</feature>
<dbReference type="PROSITE" id="PS51795">
    <property type="entry name" value="ZF_FLZ"/>
    <property type="match status" value="1"/>
</dbReference>
<keyword evidence="8" id="KW-1185">Reference proteome</keyword>
<comment type="similarity">
    <text evidence="1">Belongs to the FLZ family.</text>
</comment>
<proteinExistence type="inferred from homology"/>
<reference evidence="8" key="1">
    <citation type="submission" date="2024-07" db="EMBL/GenBank/DDBJ databases">
        <title>Two chromosome-level genome assemblies of Korean endemic species Abeliophyllum distichum and Forsythia ovata (Oleaceae).</title>
        <authorList>
            <person name="Jang H."/>
        </authorList>
    </citation>
    <scope>NUCLEOTIDE SEQUENCE [LARGE SCALE GENOMIC DNA]</scope>
</reference>
<feature type="compositionally biased region" description="Polar residues" evidence="5">
    <location>
        <begin position="1"/>
        <end position="14"/>
    </location>
</feature>
<feature type="zinc finger region" description="FLZ-type" evidence="4">
    <location>
        <begin position="47"/>
        <end position="90"/>
    </location>
</feature>
<keyword evidence="2" id="KW-0479">Metal-binding</keyword>
<evidence type="ECO:0000256" key="4">
    <source>
        <dbReference type="PROSITE-ProRule" id="PRU01131"/>
    </source>
</evidence>
<comment type="caution">
    <text evidence="7">The sequence shown here is derived from an EMBL/GenBank/DDBJ whole genome shotgun (WGS) entry which is preliminary data.</text>
</comment>
<gene>
    <name evidence="7" type="ORF">Adt_19762</name>
</gene>
<evidence type="ECO:0000256" key="3">
    <source>
        <dbReference type="ARBA" id="ARBA00022771"/>
    </source>
</evidence>
<dbReference type="Proteomes" id="UP001604336">
    <property type="component" value="Unassembled WGS sequence"/>
</dbReference>
<protein>
    <submittedName>
        <fullName evidence="7">Zf-FLZ domain</fullName>
    </submittedName>
</protein>
<evidence type="ECO:0000313" key="8">
    <source>
        <dbReference type="Proteomes" id="UP001604336"/>
    </source>
</evidence>
<evidence type="ECO:0000256" key="1">
    <source>
        <dbReference type="ARBA" id="ARBA00009374"/>
    </source>
</evidence>
<dbReference type="Pfam" id="PF04570">
    <property type="entry name" value="zf-FLZ"/>
    <property type="match status" value="1"/>
</dbReference>
<evidence type="ECO:0000256" key="5">
    <source>
        <dbReference type="SAM" id="MobiDB-lite"/>
    </source>
</evidence>
<name>A0ABD1STV4_9LAMI</name>
<dbReference type="EMBL" id="JBFOLK010000006">
    <property type="protein sequence ID" value="KAL2504141.1"/>
    <property type="molecule type" value="Genomic_DNA"/>
</dbReference>
<keyword evidence="3" id="KW-0863">Zinc-finger</keyword>
<evidence type="ECO:0000256" key="2">
    <source>
        <dbReference type="ARBA" id="ARBA00022723"/>
    </source>
</evidence>
<evidence type="ECO:0000259" key="6">
    <source>
        <dbReference type="PROSITE" id="PS51795"/>
    </source>
</evidence>
<feature type="domain" description="FLZ-type" evidence="6">
    <location>
        <begin position="47"/>
        <end position="90"/>
    </location>
</feature>
<sequence length="109" mass="12687">MADTPSNLQLNSCKPLNEVPKRSSSYASPVQYGYRRGETNYSQINNNLFHHCAFCKGRIRLDRDIHMYTDKPFCSVRCRFNQIYIDYQTDGKDQMAAPACKKKAFFTIF</sequence>
<evidence type="ECO:0000313" key="7">
    <source>
        <dbReference type="EMBL" id="KAL2504141.1"/>
    </source>
</evidence>
<dbReference type="AlphaFoldDB" id="A0ABD1STV4"/>
<dbReference type="GO" id="GO:0008270">
    <property type="term" value="F:zinc ion binding"/>
    <property type="evidence" value="ECO:0007669"/>
    <property type="project" value="UniProtKB-KW"/>
</dbReference>
<accession>A0ABD1STV4</accession>
<organism evidence="7 8">
    <name type="scientific">Abeliophyllum distichum</name>
    <dbReference type="NCBI Taxonomy" id="126358"/>
    <lineage>
        <taxon>Eukaryota</taxon>
        <taxon>Viridiplantae</taxon>
        <taxon>Streptophyta</taxon>
        <taxon>Embryophyta</taxon>
        <taxon>Tracheophyta</taxon>
        <taxon>Spermatophyta</taxon>
        <taxon>Magnoliopsida</taxon>
        <taxon>eudicotyledons</taxon>
        <taxon>Gunneridae</taxon>
        <taxon>Pentapetalae</taxon>
        <taxon>asterids</taxon>
        <taxon>lamiids</taxon>
        <taxon>Lamiales</taxon>
        <taxon>Oleaceae</taxon>
        <taxon>Forsythieae</taxon>
        <taxon>Abeliophyllum</taxon>
    </lineage>
</organism>
<dbReference type="InterPro" id="IPR007650">
    <property type="entry name" value="Zf-FLZ_dom"/>
</dbReference>